<name>A0A2P8DMQ5_9ACTN</name>
<evidence type="ECO:0000313" key="2">
    <source>
        <dbReference type="EMBL" id="PSK98494.1"/>
    </source>
</evidence>
<feature type="region of interest" description="Disordered" evidence="1">
    <location>
        <begin position="1"/>
        <end position="44"/>
    </location>
</feature>
<dbReference type="Proteomes" id="UP000240542">
    <property type="component" value="Unassembled WGS sequence"/>
</dbReference>
<feature type="compositionally biased region" description="Basic residues" evidence="1">
    <location>
        <begin position="1"/>
        <end position="20"/>
    </location>
</feature>
<sequence>MAGKSSRRSRVKPARQRTRRPQAQPDVEFTEEERPELPGPPVPPYAVVHKLLSAGARDKARAVNAVRQEARGEAEEQRRRYTDVASGVAAALHELRVLLARDGERLRGAGFADHADTLAALDRRIAATLANAGVRFIDPVGERYLAVADHLSVKHRPAEGEDTGLVVSETLSPGVLLDDGELLRPAQVFLAAGAPHTAEDAPAAEAGPAPPRTEPPEGGGAAPHGPETEENDT</sequence>
<accession>A0A2P8DMQ5</accession>
<dbReference type="OrthoDB" id="4350555at2"/>
<organism evidence="2 3">
    <name type="scientific">Murinocardiopsis flavida</name>
    <dbReference type="NCBI Taxonomy" id="645275"/>
    <lineage>
        <taxon>Bacteria</taxon>
        <taxon>Bacillati</taxon>
        <taxon>Actinomycetota</taxon>
        <taxon>Actinomycetes</taxon>
        <taxon>Streptosporangiales</taxon>
        <taxon>Nocardiopsidaceae</taxon>
        <taxon>Murinocardiopsis</taxon>
    </lineage>
</organism>
<protein>
    <recommendedName>
        <fullName evidence="4">Molecular chaperone GrpE (Heat shock protein)</fullName>
    </recommendedName>
</protein>
<reference evidence="2 3" key="1">
    <citation type="submission" date="2018-03" db="EMBL/GenBank/DDBJ databases">
        <title>Genomic Encyclopedia of Archaeal and Bacterial Type Strains, Phase II (KMG-II): from individual species to whole genera.</title>
        <authorList>
            <person name="Goeker M."/>
        </authorList>
    </citation>
    <scope>NUCLEOTIDE SEQUENCE [LARGE SCALE GENOMIC DNA]</scope>
    <source>
        <strain evidence="2 3">DSM 45312</strain>
    </source>
</reference>
<evidence type="ECO:0008006" key="4">
    <source>
        <dbReference type="Google" id="ProtNLM"/>
    </source>
</evidence>
<feature type="region of interest" description="Disordered" evidence="1">
    <location>
        <begin position="193"/>
        <end position="233"/>
    </location>
</feature>
<keyword evidence="3" id="KW-1185">Reference proteome</keyword>
<evidence type="ECO:0000256" key="1">
    <source>
        <dbReference type="SAM" id="MobiDB-lite"/>
    </source>
</evidence>
<dbReference type="EMBL" id="PYGA01000005">
    <property type="protein sequence ID" value="PSK98494.1"/>
    <property type="molecule type" value="Genomic_DNA"/>
</dbReference>
<dbReference type="RefSeq" id="WP_106582572.1">
    <property type="nucleotide sequence ID" value="NZ_PYGA01000005.1"/>
</dbReference>
<comment type="caution">
    <text evidence="2">The sequence shown here is derived from an EMBL/GenBank/DDBJ whole genome shotgun (WGS) entry which is preliminary data.</text>
</comment>
<evidence type="ECO:0000313" key="3">
    <source>
        <dbReference type="Proteomes" id="UP000240542"/>
    </source>
</evidence>
<dbReference type="AlphaFoldDB" id="A0A2P8DMQ5"/>
<feature type="compositionally biased region" description="Low complexity" evidence="1">
    <location>
        <begin position="193"/>
        <end position="207"/>
    </location>
</feature>
<gene>
    <name evidence="2" type="ORF">CLV63_105168</name>
</gene>
<proteinExistence type="predicted"/>